<name>A0A0E9QD14_ANGAN</name>
<accession>A0A0E9QD14</accession>
<reference evidence="1" key="1">
    <citation type="submission" date="2014-11" db="EMBL/GenBank/DDBJ databases">
        <authorList>
            <person name="Amaro Gonzalez C."/>
        </authorList>
    </citation>
    <scope>NUCLEOTIDE SEQUENCE</scope>
</reference>
<proteinExistence type="predicted"/>
<sequence>MQHLMYKDSTTHFIDTGTTLQSRWISSRSVSALK</sequence>
<protein>
    <submittedName>
        <fullName evidence="1">Uncharacterized protein</fullName>
    </submittedName>
</protein>
<organism evidence="1">
    <name type="scientific">Anguilla anguilla</name>
    <name type="common">European freshwater eel</name>
    <name type="synonym">Muraena anguilla</name>
    <dbReference type="NCBI Taxonomy" id="7936"/>
    <lineage>
        <taxon>Eukaryota</taxon>
        <taxon>Metazoa</taxon>
        <taxon>Chordata</taxon>
        <taxon>Craniata</taxon>
        <taxon>Vertebrata</taxon>
        <taxon>Euteleostomi</taxon>
        <taxon>Actinopterygii</taxon>
        <taxon>Neopterygii</taxon>
        <taxon>Teleostei</taxon>
        <taxon>Anguilliformes</taxon>
        <taxon>Anguillidae</taxon>
        <taxon>Anguilla</taxon>
    </lineage>
</organism>
<dbReference type="AlphaFoldDB" id="A0A0E9QD14"/>
<evidence type="ECO:0000313" key="1">
    <source>
        <dbReference type="EMBL" id="JAH14387.1"/>
    </source>
</evidence>
<dbReference type="EMBL" id="GBXM01094190">
    <property type="protein sequence ID" value="JAH14387.1"/>
    <property type="molecule type" value="Transcribed_RNA"/>
</dbReference>
<reference evidence="1" key="2">
    <citation type="journal article" date="2015" name="Fish Shellfish Immunol.">
        <title>Early steps in the European eel (Anguilla anguilla)-Vibrio vulnificus interaction in the gills: Role of the RtxA13 toxin.</title>
        <authorList>
            <person name="Callol A."/>
            <person name="Pajuelo D."/>
            <person name="Ebbesson L."/>
            <person name="Teles M."/>
            <person name="MacKenzie S."/>
            <person name="Amaro C."/>
        </authorList>
    </citation>
    <scope>NUCLEOTIDE SEQUENCE</scope>
</reference>